<dbReference type="SUPFAM" id="SSF46689">
    <property type="entry name" value="Homeodomain-like"/>
    <property type="match status" value="1"/>
</dbReference>
<dbReference type="PROSITE" id="PS50071">
    <property type="entry name" value="HOMEOBOX_2"/>
    <property type="match status" value="1"/>
</dbReference>
<dbReference type="Pfam" id="PF00046">
    <property type="entry name" value="Homeodomain"/>
    <property type="match status" value="1"/>
</dbReference>
<evidence type="ECO:0000313" key="13">
    <source>
        <dbReference type="Proteomes" id="UP000007266"/>
    </source>
</evidence>
<evidence type="ECO:0000256" key="10">
    <source>
        <dbReference type="SAM" id="MobiDB-lite"/>
    </source>
</evidence>
<dbReference type="PROSITE" id="PS00032">
    <property type="entry name" value="ANTENNAPEDIA"/>
    <property type="match status" value="1"/>
</dbReference>
<feature type="region of interest" description="Disordered" evidence="10">
    <location>
        <begin position="326"/>
        <end position="350"/>
    </location>
</feature>
<feature type="domain" description="Homeobox" evidence="11">
    <location>
        <begin position="241"/>
        <end position="301"/>
    </location>
</feature>
<name>D6W935_TRICA</name>
<dbReference type="InterPro" id="IPR020479">
    <property type="entry name" value="HD_metazoa"/>
</dbReference>
<dbReference type="PRINTS" id="PR00024">
    <property type="entry name" value="HOMEOBOX"/>
</dbReference>
<proteinExistence type="inferred from homology"/>
<dbReference type="PANTHER" id="PTHR45659">
    <property type="entry name" value="HOMEOBOX PROTEIN HOX"/>
    <property type="match status" value="1"/>
</dbReference>
<dbReference type="FunFam" id="1.10.10.60:FF:000193">
    <property type="entry name" value="Ultrabithorax, isoform C"/>
    <property type="match status" value="1"/>
</dbReference>
<dbReference type="PRINTS" id="PR00025">
    <property type="entry name" value="ANTENNAPEDIA"/>
</dbReference>
<keyword evidence="5 7" id="KW-0371">Homeobox</keyword>
<evidence type="ECO:0000256" key="6">
    <source>
        <dbReference type="ARBA" id="ARBA00023242"/>
    </source>
</evidence>
<dbReference type="InterPro" id="IPR009057">
    <property type="entry name" value="Homeodomain-like_sf"/>
</dbReference>
<dbReference type="eggNOG" id="KOG0489">
    <property type="taxonomic scope" value="Eukaryota"/>
</dbReference>
<sequence>MSIFNPGPVCRPDPNSFPIISPIIDLEVVRRSSTAPRRTCLDKDNLVAIPFLTKLEVQCKMNLSAQFSDYWTNSFYQNYKTNPFLASDCDKNQNTEQNYTHNNEMYHRVKEEPIYESCRFSINQPYLNHFDNSVTPMVNHDFTQHLSQYDTCQQGIYPENKTLINETSLQLDENKLDKKNDDSPALRALLTRPQAKKTPPNQYENFQQYDNNNFSAEENSVSEPPANFYPWMKAHGDSSATGNKRTRQTYTRYQTLELEKEFHFNKYLTRRRRIEIAESLRLTERQIKIWFQNRRMKAKKDTKFTEQSVTSTFDFLSLHPAETSMNDANRNDCAKPLTQIRNIPGPPETP</sequence>
<evidence type="ECO:0000256" key="8">
    <source>
        <dbReference type="RuleBase" id="RU000682"/>
    </source>
</evidence>
<dbReference type="EMBL" id="KQ971312">
    <property type="protein sequence ID" value="EEZ99251.2"/>
    <property type="molecule type" value="Genomic_DNA"/>
</dbReference>
<feature type="DNA-binding region" description="Homeobox" evidence="7">
    <location>
        <begin position="243"/>
        <end position="302"/>
    </location>
</feature>
<keyword evidence="3" id="KW-0217">Developmental protein</keyword>
<dbReference type="InterPro" id="IPR001356">
    <property type="entry name" value="HD"/>
</dbReference>
<dbReference type="InterPro" id="IPR001827">
    <property type="entry name" value="Homeobox_Antennapedia_CS"/>
</dbReference>
<dbReference type="CDD" id="cd00086">
    <property type="entry name" value="homeodomain"/>
    <property type="match status" value="1"/>
</dbReference>
<keyword evidence="13" id="KW-1185">Reference proteome</keyword>
<dbReference type="PROSITE" id="PS00027">
    <property type="entry name" value="HOMEOBOX_1"/>
    <property type="match status" value="1"/>
</dbReference>
<dbReference type="Proteomes" id="UP000007266">
    <property type="component" value="Linkage group 2"/>
</dbReference>
<organism evidence="12 13">
    <name type="scientific">Tribolium castaneum</name>
    <name type="common">Red flour beetle</name>
    <dbReference type="NCBI Taxonomy" id="7070"/>
    <lineage>
        <taxon>Eukaryota</taxon>
        <taxon>Metazoa</taxon>
        <taxon>Ecdysozoa</taxon>
        <taxon>Arthropoda</taxon>
        <taxon>Hexapoda</taxon>
        <taxon>Insecta</taxon>
        <taxon>Pterygota</taxon>
        <taxon>Neoptera</taxon>
        <taxon>Endopterygota</taxon>
        <taxon>Coleoptera</taxon>
        <taxon>Polyphaga</taxon>
        <taxon>Cucujiformia</taxon>
        <taxon>Tenebrionidae</taxon>
        <taxon>Tenebrionidae incertae sedis</taxon>
        <taxon>Tribolium</taxon>
    </lineage>
</organism>
<dbReference type="STRING" id="7070.D6W935"/>
<evidence type="ECO:0000259" key="11">
    <source>
        <dbReference type="PROSITE" id="PS50071"/>
    </source>
</evidence>
<reference evidence="12 13" key="1">
    <citation type="journal article" date="2008" name="Nature">
        <title>The genome of the model beetle and pest Tribolium castaneum.</title>
        <authorList>
            <consortium name="Tribolium Genome Sequencing Consortium"/>
            <person name="Richards S."/>
            <person name="Gibbs R.A."/>
            <person name="Weinstock G.M."/>
            <person name="Brown S.J."/>
            <person name="Denell R."/>
            <person name="Beeman R.W."/>
            <person name="Gibbs R."/>
            <person name="Beeman R.W."/>
            <person name="Brown S.J."/>
            <person name="Bucher G."/>
            <person name="Friedrich M."/>
            <person name="Grimmelikhuijzen C.J."/>
            <person name="Klingler M."/>
            <person name="Lorenzen M."/>
            <person name="Richards S."/>
            <person name="Roth S."/>
            <person name="Schroder R."/>
            <person name="Tautz D."/>
            <person name="Zdobnov E.M."/>
            <person name="Muzny D."/>
            <person name="Gibbs R.A."/>
            <person name="Weinstock G.M."/>
            <person name="Attaway T."/>
            <person name="Bell S."/>
            <person name="Buhay C.J."/>
            <person name="Chandrabose M.N."/>
            <person name="Chavez D."/>
            <person name="Clerk-Blankenburg K.P."/>
            <person name="Cree A."/>
            <person name="Dao M."/>
            <person name="Davis C."/>
            <person name="Chacko J."/>
            <person name="Dinh H."/>
            <person name="Dugan-Rocha S."/>
            <person name="Fowler G."/>
            <person name="Garner T.T."/>
            <person name="Garnes J."/>
            <person name="Gnirke A."/>
            <person name="Hawes A."/>
            <person name="Hernandez J."/>
            <person name="Hines S."/>
            <person name="Holder M."/>
            <person name="Hume J."/>
            <person name="Jhangiani S.N."/>
            <person name="Joshi V."/>
            <person name="Khan Z.M."/>
            <person name="Jackson L."/>
            <person name="Kovar C."/>
            <person name="Kowis A."/>
            <person name="Lee S."/>
            <person name="Lewis L.R."/>
            <person name="Margolis J."/>
            <person name="Morgan M."/>
            <person name="Nazareth L.V."/>
            <person name="Nguyen N."/>
            <person name="Okwuonu G."/>
            <person name="Parker D."/>
            <person name="Richards S."/>
            <person name="Ruiz S.J."/>
            <person name="Santibanez J."/>
            <person name="Savard J."/>
            <person name="Scherer S.E."/>
            <person name="Schneider B."/>
            <person name="Sodergren E."/>
            <person name="Tautz D."/>
            <person name="Vattahil S."/>
            <person name="Villasana D."/>
            <person name="White C.S."/>
            <person name="Wright R."/>
            <person name="Park Y."/>
            <person name="Beeman R.W."/>
            <person name="Lord J."/>
            <person name="Oppert B."/>
            <person name="Lorenzen M."/>
            <person name="Brown S."/>
            <person name="Wang L."/>
            <person name="Savard J."/>
            <person name="Tautz D."/>
            <person name="Richards S."/>
            <person name="Weinstock G."/>
            <person name="Gibbs R.A."/>
            <person name="Liu Y."/>
            <person name="Worley K."/>
            <person name="Weinstock G."/>
            <person name="Elsik C.G."/>
            <person name="Reese J.T."/>
            <person name="Elhaik E."/>
            <person name="Landan G."/>
            <person name="Graur D."/>
            <person name="Arensburger P."/>
            <person name="Atkinson P."/>
            <person name="Beeman R.W."/>
            <person name="Beidler J."/>
            <person name="Brown S.J."/>
            <person name="Demuth J.P."/>
            <person name="Drury D.W."/>
            <person name="Du Y.Z."/>
            <person name="Fujiwara H."/>
            <person name="Lorenzen M."/>
            <person name="Maselli V."/>
            <person name="Osanai M."/>
            <person name="Park Y."/>
            <person name="Robertson H.M."/>
            <person name="Tu Z."/>
            <person name="Wang J.J."/>
            <person name="Wang S."/>
            <person name="Richards S."/>
            <person name="Song H."/>
            <person name="Zhang L."/>
            <person name="Sodergren E."/>
            <person name="Werner D."/>
            <person name="Stanke M."/>
            <person name="Morgenstern B."/>
            <person name="Solovyev V."/>
            <person name="Kosarev P."/>
            <person name="Brown G."/>
            <person name="Chen H.C."/>
            <person name="Ermolaeva O."/>
            <person name="Hlavina W."/>
            <person name="Kapustin Y."/>
            <person name="Kiryutin B."/>
            <person name="Kitts P."/>
            <person name="Maglott D."/>
            <person name="Pruitt K."/>
            <person name="Sapojnikov V."/>
            <person name="Souvorov A."/>
            <person name="Mackey A.J."/>
            <person name="Waterhouse R.M."/>
            <person name="Wyder S."/>
            <person name="Zdobnov E.M."/>
            <person name="Zdobnov E.M."/>
            <person name="Wyder S."/>
            <person name="Kriventseva E.V."/>
            <person name="Kadowaki T."/>
            <person name="Bork P."/>
            <person name="Aranda M."/>
            <person name="Bao R."/>
            <person name="Beermann A."/>
            <person name="Berns N."/>
            <person name="Bolognesi R."/>
            <person name="Bonneton F."/>
            <person name="Bopp D."/>
            <person name="Brown S.J."/>
            <person name="Bucher G."/>
            <person name="Butts T."/>
            <person name="Chaumot A."/>
            <person name="Denell R.E."/>
            <person name="Ferrier D.E."/>
            <person name="Friedrich M."/>
            <person name="Gordon C.M."/>
            <person name="Jindra M."/>
            <person name="Klingler M."/>
            <person name="Lan Q."/>
            <person name="Lattorff H.M."/>
            <person name="Laudet V."/>
            <person name="von Levetsow C."/>
            <person name="Liu Z."/>
            <person name="Lutz R."/>
            <person name="Lynch J.A."/>
            <person name="da Fonseca R.N."/>
            <person name="Posnien N."/>
            <person name="Reuter R."/>
            <person name="Roth S."/>
            <person name="Savard J."/>
            <person name="Schinko J.B."/>
            <person name="Schmitt C."/>
            <person name="Schoppmeier M."/>
            <person name="Schroder R."/>
            <person name="Shippy T.D."/>
            <person name="Simonnet F."/>
            <person name="Marques-Souza H."/>
            <person name="Tautz D."/>
            <person name="Tomoyasu Y."/>
            <person name="Trauner J."/>
            <person name="Van der Zee M."/>
            <person name="Vervoort M."/>
            <person name="Wittkopp N."/>
            <person name="Wimmer E.A."/>
            <person name="Yang X."/>
            <person name="Jones A.K."/>
            <person name="Sattelle D.B."/>
            <person name="Ebert P.R."/>
            <person name="Nelson D."/>
            <person name="Scott J.G."/>
            <person name="Beeman R.W."/>
            <person name="Muthukrishnan S."/>
            <person name="Kramer K.J."/>
            <person name="Arakane Y."/>
            <person name="Beeman R.W."/>
            <person name="Zhu Q."/>
            <person name="Hogenkamp D."/>
            <person name="Dixit R."/>
            <person name="Oppert B."/>
            <person name="Jiang H."/>
            <person name="Zou Z."/>
            <person name="Marshall J."/>
            <person name="Elpidina E."/>
            <person name="Vinokurov K."/>
            <person name="Oppert C."/>
            <person name="Zou Z."/>
            <person name="Evans J."/>
            <person name="Lu Z."/>
            <person name="Zhao P."/>
            <person name="Sumathipala N."/>
            <person name="Altincicek B."/>
            <person name="Vilcinskas A."/>
            <person name="Williams M."/>
            <person name="Hultmark D."/>
            <person name="Hetru C."/>
            <person name="Jiang H."/>
            <person name="Grimmelikhuijzen C.J."/>
            <person name="Hauser F."/>
            <person name="Cazzamali G."/>
            <person name="Williamson M."/>
            <person name="Park Y."/>
            <person name="Li B."/>
            <person name="Tanaka Y."/>
            <person name="Predel R."/>
            <person name="Neupert S."/>
            <person name="Schachtner J."/>
            <person name="Verleyen P."/>
            <person name="Raible F."/>
            <person name="Bork P."/>
            <person name="Friedrich M."/>
            <person name="Walden K.K."/>
            <person name="Robertson H.M."/>
            <person name="Angeli S."/>
            <person name="Foret S."/>
            <person name="Bucher G."/>
            <person name="Schuetz S."/>
            <person name="Maleszka R."/>
            <person name="Wimmer E.A."/>
            <person name="Beeman R.W."/>
            <person name="Lorenzen M."/>
            <person name="Tomoyasu Y."/>
            <person name="Miller S.C."/>
            <person name="Grossmann D."/>
            <person name="Bucher G."/>
        </authorList>
    </citation>
    <scope>NUCLEOTIDE SEQUENCE [LARGE SCALE GENOMIC DNA]</scope>
    <source>
        <strain evidence="12 13">Georgia GA2</strain>
    </source>
</reference>
<dbReference type="GO" id="GO:0005634">
    <property type="term" value="C:nucleus"/>
    <property type="evidence" value="ECO:0000318"/>
    <property type="project" value="GO_Central"/>
</dbReference>
<evidence type="ECO:0000256" key="9">
    <source>
        <dbReference type="RuleBase" id="RU004442"/>
    </source>
</evidence>
<accession>D6W935</accession>
<evidence type="ECO:0000256" key="3">
    <source>
        <dbReference type="ARBA" id="ARBA00022473"/>
    </source>
</evidence>
<dbReference type="InterPro" id="IPR017970">
    <property type="entry name" value="Homeobox_CS"/>
</dbReference>
<reference evidence="12 13" key="2">
    <citation type="journal article" date="2010" name="Nucleic Acids Res.">
        <title>BeetleBase in 2010: revisions to provide comprehensive genomic information for Tribolium castaneum.</title>
        <authorList>
            <person name="Kim H.S."/>
            <person name="Murphy T."/>
            <person name="Xia J."/>
            <person name="Caragea D."/>
            <person name="Park Y."/>
            <person name="Beeman R.W."/>
            <person name="Lorenzen M.D."/>
            <person name="Butcher S."/>
            <person name="Manak J.R."/>
            <person name="Brown S.J."/>
        </authorList>
    </citation>
    <scope>GENOME REANNOTATION</scope>
    <source>
        <strain evidence="12 13">Georgia GA2</strain>
    </source>
</reference>
<dbReference type="GO" id="GO:0000978">
    <property type="term" value="F:RNA polymerase II cis-regulatory region sequence-specific DNA binding"/>
    <property type="evidence" value="ECO:0000318"/>
    <property type="project" value="GO_Central"/>
</dbReference>
<comment type="subcellular location">
    <subcellularLocation>
        <location evidence="1 7 8">Nucleus</location>
    </subcellularLocation>
</comment>
<dbReference type="PANTHER" id="PTHR45659:SF4">
    <property type="entry name" value="HOMEOBOX PROTEIN ABDOMINAL-A"/>
    <property type="match status" value="1"/>
</dbReference>
<evidence type="ECO:0000256" key="1">
    <source>
        <dbReference type="ARBA" id="ARBA00004123"/>
    </source>
</evidence>
<protein>
    <submittedName>
        <fullName evidence="12">Fushi tarazu</fullName>
    </submittedName>
</protein>
<dbReference type="GO" id="GO:0000122">
    <property type="term" value="P:negative regulation of transcription by RNA polymerase II"/>
    <property type="evidence" value="ECO:0000318"/>
    <property type="project" value="GO_Central"/>
</dbReference>
<dbReference type="AlphaFoldDB" id="D6W935"/>
<evidence type="ECO:0000256" key="5">
    <source>
        <dbReference type="ARBA" id="ARBA00023155"/>
    </source>
</evidence>
<evidence type="ECO:0000256" key="2">
    <source>
        <dbReference type="ARBA" id="ARBA00009107"/>
    </source>
</evidence>
<dbReference type="InterPro" id="IPR017995">
    <property type="entry name" value="Homeobox_antennapedia"/>
</dbReference>
<evidence type="ECO:0000256" key="7">
    <source>
        <dbReference type="PROSITE-ProRule" id="PRU00108"/>
    </source>
</evidence>
<dbReference type="GO" id="GO:0009952">
    <property type="term" value="P:anterior/posterior pattern specification"/>
    <property type="evidence" value="ECO:0000318"/>
    <property type="project" value="GO_Central"/>
</dbReference>
<gene>
    <name evidence="12" type="primary">AUGUSTUS-3.0.2_00916</name>
    <name evidence="12" type="ORF">TcasGA2_TC000916</name>
</gene>
<comment type="similarity">
    <text evidence="2 9">Belongs to the Antp homeobox family.</text>
</comment>
<dbReference type="GO" id="GO:0000981">
    <property type="term" value="F:DNA-binding transcription factor activity, RNA polymerase II-specific"/>
    <property type="evidence" value="ECO:0000318"/>
    <property type="project" value="GO_Central"/>
</dbReference>
<keyword evidence="6 7" id="KW-0539">Nucleus</keyword>
<dbReference type="SMART" id="SM00389">
    <property type="entry name" value="HOX"/>
    <property type="match status" value="1"/>
</dbReference>
<keyword evidence="4 7" id="KW-0238">DNA-binding</keyword>
<dbReference type="Gene3D" id="1.10.10.60">
    <property type="entry name" value="Homeodomain-like"/>
    <property type="match status" value="1"/>
</dbReference>
<evidence type="ECO:0000313" key="12">
    <source>
        <dbReference type="EMBL" id="EEZ99251.2"/>
    </source>
</evidence>
<evidence type="ECO:0000256" key="4">
    <source>
        <dbReference type="ARBA" id="ARBA00023125"/>
    </source>
</evidence>
<dbReference type="InterPro" id="IPR050296">
    <property type="entry name" value="Antp_homeobox"/>
</dbReference>